<dbReference type="InterPro" id="IPR001881">
    <property type="entry name" value="EGF-like_Ca-bd_dom"/>
</dbReference>
<evidence type="ECO:0000313" key="15">
    <source>
        <dbReference type="Proteomes" id="UP001175271"/>
    </source>
</evidence>
<comment type="caution">
    <text evidence="14">The sequence shown here is derived from an EMBL/GenBank/DDBJ whole genome shotgun (WGS) entry which is preliminary data.</text>
</comment>
<evidence type="ECO:0000256" key="11">
    <source>
        <dbReference type="PROSITE-ProRule" id="PRU00076"/>
    </source>
</evidence>
<dbReference type="Pfam" id="PF22914">
    <property type="entry name" value="Fibulin_C"/>
    <property type="match status" value="1"/>
</dbReference>
<dbReference type="SMART" id="SM00181">
    <property type="entry name" value="EGF"/>
    <property type="match status" value="8"/>
</dbReference>
<proteinExistence type="inferred from homology"/>
<dbReference type="PANTHER" id="PTHR24039">
    <property type="entry name" value="FIBRILLIN-RELATED"/>
    <property type="match status" value="1"/>
</dbReference>
<feature type="domain" description="EGF-like" evidence="13">
    <location>
        <begin position="465"/>
        <end position="501"/>
    </location>
</feature>
<evidence type="ECO:0000256" key="1">
    <source>
        <dbReference type="ARBA" id="ARBA00004498"/>
    </source>
</evidence>
<evidence type="ECO:0000256" key="10">
    <source>
        <dbReference type="ARBA" id="ARBA00023180"/>
    </source>
</evidence>
<evidence type="ECO:0000313" key="14">
    <source>
        <dbReference type="EMBL" id="KAK0398268.1"/>
    </source>
</evidence>
<dbReference type="Proteomes" id="UP001175271">
    <property type="component" value="Unassembled WGS sequence"/>
</dbReference>
<dbReference type="SMART" id="SM00179">
    <property type="entry name" value="EGF_CA"/>
    <property type="match status" value="7"/>
</dbReference>
<dbReference type="Pfam" id="PF12662">
    <property type="entry name" value="cEGF"/>
    <property type="match status" value="1"/>
</dbReference>
<keyword evidence="5 11" id="KW-0245">EGF-like domain</keyword>
<organism evidence="14 15">
    <name type="scientific">Steinernema hermaphroditum</name>
    <dbReference type="NCBI Taxonomy" id="289476"/>
    <lineage>
        <taxon>Eukaryota</taxon>
        <taxon>Metazoa</taxon>
        <taxon>Ecdysozoa</taxon>
        <taxon>Nematoda</taxon>
        <taxon>Chromadorea</taxon>
        <taxon>Rhabditida</taxon>
        <taxon>Tylenchina</taxon>
        <taxon>Panagrolaimomorpha</taxon>
        <taxon>Strongyloidoidea</taxon>
        <taxon>Steinernematidae</taxon>
        <taxon>Steinernema</taxon>
    </lineage>
</organism>
<evidence type="ECO:0000256" key="7">
    <source>
        <dbReference type="ARBA" id="ARBA00022737"/>
    </source>
</evidence>
<gene>
    <name evidence="14" type="ORF">QR680_002506</name>
</gene>
<keyword evidence="7" id="KW-0677">Repeat</keyword>
<dbReference type="PROSITE" id="PS01187">
    <property type="entry name" value="EGF_CA"/>
    <property type="match status" value="3"/>
</dbReference>
<evidence type="ECO:0000256" key="3">
    <source>
        <dbReference type="ARBA" id="ARBA00022525"/>
    </source>
</evidence>
<dbReference type="FunFam" id="2.10.25.10:FF:000038">
    <property type="entry name" value="Fibrillin 2"/>
    <property type="match status" value="1"/>
</dbReference>
<dbReference type="InterPro" id="IPR055088">
    <property type="entry name" value="Fibulin_C"/>
</dbReference>
<name>A0AA39LIA5_9BILA</name>
<evidence type="ECO:0000259" key="13">
    <source>
        <dbReference type="PROSITE" id="PS50026"/>
    </source>
</evidence>
<keyword evidence="8" id="KW-0106">Calcium</keyword>
<keyword evidence="6 12" id="KW-0732">Signal</keyword>
<keyword evidence="4" id="KW-0272">Extracellular matrix</keyword>
<keyword evidence="15" id="KW-1185">Reference proteome</keyword>
<feature type="domain" description="EGF-like" evidence="13">
    <location>
        <begin position="506"/>
        <end position="545"/>
    </location>
</feature>
<dbReference type="InterPro" id="IPR000742">
    <property type="entry name" value="EGF"/>
</dbReference>
<dbReference type="InterPro" id="IPR049883">
    <property type="entry name" value="NOTCH1_EGF-like"/>
</dbReference>
<dbReference type="EMBL" id="JAUCMV010000005">
    <property type="protein sequence ID" value="KAK0398268.1"/>
    <property type="molecule type" value="Genomic_DNA"/>
</dbReference>
<evidence type="ECO:0000256" key="6">
    <source>
        <dbReference type="ARBA" id="ARBA00022729"/>
    </source>
</evidence>
<dbReference type="GO" id="GO:0071944">
    <property type="term" value="C:cell periphery"/>
    <property type="evidence" value="ECO:0007669"/>
    <property type="project" value="UniProtKB-ARBA"/>
</dbReference>
<comment type="similarity">
    <text evidence="2">Belongs to the fibulin family.</text>
</comment>
<dbReference type="FunFam" id="2.10.25.10:FF:000014">
    <property type="entry name" value="Latent-transforming growth factor beta-binding protein 3"/>
    <property type="match status" value="1"/>
</dbReference>
<keyword evidence="3" id="KW-0964">Secreted</keyword>
<evidence type="ECO:0000256" key="12">
    <source>
        <dbReference type="SAM" id="SignalP"/>
    </source>
</evidence>
<evidence type="ECO:0000256" key="4">
    <source>
        <dbReference type="ARBA" id="ARBA00022530"/>
    </source>
</evidence>
<evidence type="ECO:0000256" key="8">
    <source>
        <dbReference type="ARBA" id="ARBA00022837"/>
    </source>
</evidence>
<feature type="chain" id="PRO_5041283602" description="EGF-like domain-containing protein" evidence="12">
    <location>
        <begin position="18"/>
        <end position="714"/>
    </location>
</feature>
<feature type="domain" description="EGF-like" evidence="13">
    <location>
        <begin position="421"/>
        <end position="464"/>
    </location>
</feature>
<keyword evidence="9 11" id="KW-1015">Disulfide bond</keyword>
<comment type="subcellular location">
    <subcellularLocation>
        <location evidence="1">Secreted</location>
        <location evidence="1">Extracellular space</location>
        <location evidence="1">Extracellular matrix</location>
    </subcellularLocation>
</comment>
<dbReference type="SUPFAM" id="SSF57184">
    <property type="entry name" value="Growth factor receptor domain"/>
    <property type="match status" value="1"/>
</dbReference>
<dbReference type="InterPro" id="IPR009030">
    <property type="entry name" value="Growth_fac_rcpt_cys_sf"/>
</dbReference>
<evidence type="ECO:0000256" key="9">
    <source>
        <dbReference type="ARBA" id="ARBA00023157"/>
    </source>
</evidence>
<comment type="caution">
    <text evidence="11">Lacks conserved residue(s) required for the propagation of feature annotation.</text>
</comment>
<evidence type="ECO:0000256" key="5">
    <source>
        <dbReference type="ARBA" id="ARBA00022536"/>
    </source>
</evidence>
<dbReference type="Gene3D" id="2.10.25.10">
    <property type="entry name" value="Laminin"/>
    <property type="match status" value="8"/>
</dbReference>
<dbReference type="AlphaFoldDB" id="A0AA39LIA5"/>
<dbReference type="InterPro" id="IPR000152">
    <property type="entry name" value="EGF-type_Asp/Asn_hydroxyl_site"/>
</dbReference>
<dbReference type="InterPro" id="IPR026823">
    <property type="entry name" value="cEGF"/>
</dbReference>
<reference evidence="14" key="1">
    <citation type="submission" date="2023-06" db="EMBL/GenBank/DDBJ databases">
        <title>Genomic analysis of the entomopathogenic nematode Steinernema hermaphroditum.</title>
        <authorList>
            <person name="Schwarz E.M."/>
            <person name="Heppert J.K."/>
            <person name="Baniya A."/>
            <person name="Schwartz H.T."/>
            <person name="Tan C.-H."/>
            <person name="Antoshechkin I."/>
            <person name="Sternberg P.W."/>
            <person name="Goodrich-Blair H."/>
            <person name="Dillman A.R."/>
        </authorList>
    </citation>
    <scope>NUCLEOTIDE SEQUENCE</scope>
    <source>
        <strain evidence="14">PS9179</strain>
        <tissue evidence="14">Whole animal</tissue>
    </source>
</reference>
<dbReference type="PANTHER" id="PTHR24039:SF55">
    <property type="entry name" value="FIBULIN-1"/>
    <property type="match status" value="1"/>
</dbReference>
<feature type="disulfide bond" evidence="11">
    <location>
        <begin position="510"/>
        <end position="520"/>
    </location>
</feature>
<protein>
    <recommendedName>
        <fullName evidence="13">EGF-like domain-containing protein</fullName>
    </recommendedName>
</protein>
<dbReference type="FunFam" id="2.10.25.10:FF:000139">
    <property type="entry name" value="Fibulin-1"/>
    <property type="match status" value="1"/>
</dbReference>
<dbReference type="CDD" id="cd00054">
    <property type="entry name" value="EGF_CA"/>
    <property type="match status" value="3"/>
</dbReference>
<dbReference type="Pfam" id="PF07645">
    <property type="entry name" value="EGF_CA"/>
    <property type="match status" value="7"/>
</dbReference>
<dbReference type="GO" id="GO:0005509">
    <property type="term" value="F:calcium ion binding"/>
    <property type="evidence" value="ECO:0007669"/>
    <property type="project" value="InterPro"/>
</dbReference>
<keyword evidence="10" id="KW-0325">Glycoprotein</keyword>
<dbReference type="SUPFAM" id="SSF57196">
    <property type="entry name" value="EGF/Laminin"/>
    <property type="match status" value="4"/>
</dbReference>
<dbReference type="PROSITE" id="PS00010">
    <property type="entry name" value="ASX_HYDROXYL"/>
    <property type="match status" value="4"/>
</dbReference>
<dbReference type="FunFam" id="2.10.25.10:FF:000010">
    <property type="entry name" value="Pro-epidermal growth factor"/>
    <property type="match status" value="1"/>
</dbReference>
<accession>A0AA39LIA5</accession>
<evidence type="ECO:0000256" key="2">
    <source>
        <dbReference type="ARBA" id="ARBA00006127"/>
    </source>
</evidence>
<dbReference type="PROSITE" id="PS50026">
    <property type="entry name" value="EGF_3"/>
    <property type="match status" value="3"/>
</dbReference>
<dbReference type="PROSITE" id="PS01186">
    <property type="entry name" value="EGF_2"/>
    <property type="match status" value="4"/>
</dbReference>
<dbReference type="InterPro" id="IPR018097">
    <property type="entry name" value="EGF_Ca-bd_CS"/>
</dbReference>
<sequence>MWTAPLLLLFFFVPSRANEITRCCSIGVRHFRESEHCVNPTGSSSILCNRASSVCCLRALLDQSCNAGRKLAQNNVVCPSLIDRIGGGVEKECCECCMMARDLRSQGKPCVASRKLSASCLQSFNACCNRTRGSFGATQLVDRCAQARCSHLCNDRGGKKVECSCRKGYTLSPDGFTCIPVEECNFLNERAYCNKHRDRCIVKRGMYRCDPKDKNLRFMSAAPTAEFIPHEEFSNDIAHLIQRKPQRLYPTPTQCAPGFQDSEGKGVCEDVDECAMGEHRCTPLQICRNTLGSHECVAKQCSWSEIMNSRTGECIPVDCPLGYIPKDGRCEDINECAVPGRCGSMQVCVNTQGSYRCVQDTNLCRTGYKALPSSGICVDINECEEGSHTCGSVQCINLQGSFTCKCSQGFRFNTTSRQCGDINECEAFGGHMCSPHATCENTIGSFRCHCKLGFVLAADERTCHDIDECSMGSNQCHQKCVNTPGSYECDCRTGYELDNDQRTCRDIDECQGNNMCMNVCMNTPGSFECRCPEGYRIDNDGFRCKDINECNTDPCQRTEDLCVNTIGGFKCRSMTCPENFVYDSYYKNNVEDGYSCLKKCSVNDSVCMNNITKEILYQFRSIASMPVVSSPIEVSRIHTQMHMPFSVQYEIGNDPNGFFSVEQREHIGIINLVKPIKGPREETIKINIRTKSRANLLMAHNVAYINISVSQYLF</sequence>
<feature type="signal peptide" evidence="12">
    <location>
        <begin position="1"/>
        <end position="17"/>
    </location>
</feature>